<evidence type="ECO:0000256" key="1">
    <source>
        <dbReference type="SAM" id="Phobius"/>
    </source>
</evidence>
<dbReference type="InterPro" id="IPR049352">
    <property type="entry name" value="Rost"/>
</dbReference>
<keyword evidence="1" id="KW-1133">Transmembrane helix</keyword>
<feature type="transmembrane region" description="Helical" evidence="1">
    <location>
        <begin position="169"/>
        <end position="187"/>
    </location>
</feature>
<reference evidence="2" key="2">
    <citation type="submission" date="2015-02" db="UniProtKB">
        <authorList>
            <consortium name="EnsemblMetazoa"/>
        </authorList>
    </citation>
    <scope>IDENTIFICATION</scope>
</reference>
<dbReference type="PANTHER" id="PTHR12242">
    <property type="entry name" value="OS02G0130600 PROTEIN-RELATED"/>
    <property type="match status" value="1"/>
</dbReference>
<dbReference type="EMBL" id="JH431839">
    <property type="status" value="NOT_ANNOTATED_CDS"/>
    <property type="molecule type" value="Genomic_DNA"/>
</dbReference>
<dbReference type="OMA" id="YLSNWSF"/>
<name>T1J464_STRMM</name>
<keyword evidence="1" id="KW-0812">Transmembrane</keyword>
<feature type="transmembrane region" description="Helical" evidence="1">
    <location>
        <begin position="239"/>
        <end position="262"/>
    </location>
</feature>
<keyword evidence="3" id="KW-1185">Reference proteome</keyword>
<dbReference type="Pfam" id="PF21534">
    <property type="entry name" value="Rost"/>
    <property type="match status" value="1"/>
</dbReference>
<feature type="transmembrane region" description="Helical" evidence="1">
    <location>
        <begin position="37"/>
        <end position="56"/>
    </location>
</feature>
<dbReference type="PhylomeDB" id="T1J464"/>
<dbReference type="AlphaFoldDB" id="T1J464"/>
<organism evidence="2 3">
    <name type="scientific">Strigamia maritima</name>
    <name type="common">European centipede</name>
    <name type="synonym">Geophilus maritimus</name>
    <dbReference type="NCBI Taxonomy" id="126957"/>
    <lineage>
        <taxon>Eukaryota</taxon>
        <taxon>Metazoa</taxon>
        <taxon>Ecdysozoa</taxon>
        <taxon>Arthropoda</taxon>
        <taxon>Myriapoda</taxon>
        <taxon>Chilopoda</taxon>
        <taxon>Pleurostigmophora</taxon>
        <taxon>Geophilomorpha</taxon>
        <taxon>Linotaeniidae</taxon>
        <taxon>Strigamia</taxon>
    </lineage>
</organism>
<feature type="transmembrane region" description="Helical" evidence="1">
    <location>
        <begin position="62"/>
        <end position="84"/>
    </location>
</feature>
<evidence type="ECO:0000313" key="3">
    <source>
        <dbReference type="Proteomes" id="UP000014500"/>
    </source>
</evidence>
<proteinExistence type="predicted"/>
<dbReference type="Proteomes" id="UP000014500">
    <property type="component" value="Unassembled WGS sequence"/>
</dbReference>
<dbReference type="STRING" id="126957.T1J464"/>
<reference evidence="3" key="1">
    <citation type="submission" date="2011-05" db="EMBL/GenBank/DDBJ databases">
        <authorList>
            <person name="Richards S.R."/>
            <person name="Qu J."/>
            <person name="Jiang H."/>
            <person name="Jhangiani S.N."/>
            <person name="Agravi P."/>
            <person name="Goodspeed R."/>
            <person name="Gross S."/>
            <person name="Mandapat C."/>
            <person name="Jackson L."/>
            <person name="Mathew T."/>
            <person name="Pu L."/>
            <person name="Thornton R."/>
            <person name="Saada N."/>
            <person name="Wilczek-Boney K.B."/>
            <person name="Lee S."/>
            <person name="Kovar C."/>
            <person name="Wu Y."/>
            <person name="Scherer S.E."/>
            <person name="Worley K.C."/>
            <person name="Muzny D.M."/>
            <person name="Gibbs R."/>
        </authorList>
    </citation>
    <scope>NUCLEOTIDE SEQUENCE</scope>
    <source>
        <strain evidence="3">Brora</strain>
    </source>
</reference>
<feature type="transmembrane region" description="Helical" evidence="1">
    <location>
        <begin position="199"/>
        <end position="215"/>
    </location>
</feature>
<evidence type="ECO:0000313" key="2">
    <source>
        <dbReference type="EnsemblMetazoa" id="SMAR008394-PA"/>
    </source>
</evidence>
<dbReference type="GO" id="GO:0016020">
    <property type="term" value="C:membrane"/>
    <property type="evidence" value="ECO:0007669"/>
    <property type="project" value="TreeGrafter"/>
</dbReference>
<sequence length="276" mass="32136">MGNVFKSAVKEETFLLDHSDQRNLVSSQWPLGFKTWLLYRSITMLYLLGLLIVAFVDKFMRYQWKFFTFLTHWGFLMFVLNHLIKWICLIKYKKWFTQHNLTDISKEETPLLAHQQPWLTNPKDKNHSLLSISWVVANIANPLAILITINYWPGGAGLTFENLQGILNFQLHGVNVAMAMLDMILVAQPTLLLHFYQPILFFYSYVSFTAFYYVAGGKSKEGTTAIYNFLDWAKPNQTLINMSMMGLQVLLIHTTLWLFAILRNNIAAWIQKKNLV</sequence>
<protein>
    <submittedName>
        <fullName evidence="2">Uncharacterized protein</fullName>
    </submittedName>
</protein>
<dbReference type="eggNOG" id="ENOG502S8CX">
    <property type="taxonomic scope" value="Eukaryota"/>
</dbReference>
<dbReference type="HOGENOM" id="CLU_066320_1_1_1"/>
<feature type="transmembrane region" description="Helical" evidence="1">
    <location>
        <begin position="129"/>
        <end position="149"/>
    </location>
</feature>
<keyword evidence="1" id="KW-0472">Membrane</keyword>
<accession>T1J464</accession>
<dbReference type="PANTHER" id="PTHR12242:SF49">
    <property type="entry name" value="HEADBUTT, ISOFORM E"/>
    <property type="match status" value="1"/>
</dbReference>
<dbReference type="EnsemblMetazoa" id="SMAR008394-RA">
    <property type="protein sequence ID" value="SMAR008394-PA"/>
    <property type="gene ID" value="SMAR008394"/>
</dbReference>